<dbReference type="Pfam" id="PF08659">
    <property type="entry name" value="KR"/>
    <property type="match status" value="1"/>
</dbReference>
<feature type="active site" description="Proton acceptor; for dehydratase activity" evidence="5">
    <location>
        <position position="1580"/>
    </location>
</feature>
<accession>A0AA36IUG5</accession>
<dbReference type="Pfam" id="PF00550">
    <property type="entry name" value="PP-binding"/>
    <property type="match status" value="1"/>
</dbReference>
<dbReference type="GO" id="GO:0006633">
    <property type="term" value="P:fatty acid biosynthetic process"/>
    <property type="evidence" value="ECO:0007669"/>
    <property type="project" value="InterPro"/>
</dbReference>
<dbReference type="Gene3D" id="1.10.1200.10">
    <property type="entry name" value="ACP-like"/>
    <property type="match status" value="2"/>
</dbReference>
<dbReference type="PANTHER" id="PTHR43775">
    <property type="entry name" value="FATTY ACID SYNTHASE"/>
    <property type="match status" value="1"/>
</dbReference>
<dbReference type="InterPro" id="IPR020807">
    <property type="entry name" value="PKS_DH"/>
</dbReference>
<dbReference type="PROSITE" id="PS50075">
    <property type="entry name" value="CARRIER"/>
    <property type="match status" value="1"/>
</dbReference>
<dbReference type="SUPFAM" id="SSF47336">
    <property type="entry name" value="ACP-like"/>
    <property type="match status" value="2"/>
</dbReference>
<dbReference type="InterPro" id="IPR013154">
    <property type="entry name" value="ADH-like_N"/>
</dbReference>
<dbReference type="InterPro" id="IPR020843">
    <property type="entry name" value="ER"/>
</dbReference>
<proteinExistence type="predicted"/>
<reference evidence="9" key="1">
    <citation type="submission" date="2023-08" db="EMBL/GenBank/DDBJ databases">
        <authorList>
            <person name="Chen Y."/>
            <person name="Shah S."/>
            <person name="Dougan E. K."/>
            <person name="Thang M."/>
            <person name="Chan C."/>
        </authorList>
    </citation>
    <scope>NUCLEOTIDE SEQUENCE</scope>
</reference>
<dbReference type="Pfam" id="PF14765">
    <property type="entry name" value="PS-DH"/>
    <property type="match status" value="1"/>
</dbReference>
<evidence type="ECO:0000259" key="8">
    <source>
        <dbReference type="PROSITE" id="PS52019"/>
    </source>
</evidence>
<feature type="domain" description="Ketosynthase family 3 (KS3)" evidence="7">
    <location>
        <begin position="678"/>
        <end position="1089"/>
    </location>
</feature>
<evidence type="ECO:0000313" key="10">
    <source>
        <dbReference type="Proteomes" id="UP001178507"/>
    </source>
</evidence>
<dbReference type="InterPro" id="IPR042099">
    <property type="entry name" value="ANL_N_sf"/>
</dbReference>
<feature type="active site" description="Proton donor; for dehydratase activity" evidence="5">
    <location>
        <position position="1733"/>
    </location>
</feature>
<gene>
    <name evidence="9" type="ORF">EVOR1521_LOCUS18854</name>
</gene>
<dbReference type="SMART" id="SM00826">
    <property type="entry name" value="PKS_DH"/>
    <property type="match status" value="1"/>
</dbReference>
<dbReference type="InterPro" id="IPR013968">
    <property type="entry name" value="PKS_KR"/>
</dbReference>
<dbReference type="InterPro" id="IPR014031">
    <property type="entry name" value="Ketoacyl_synth_C"/>
</dbReference>
<keyword evidence="3" id="KW-0808">Transferase</keyword>
<evidence type="ECO:0000259" key="7">
    <source>
        <dbReference type="PROSITE" id="PS52004"/>
    </source>
</evidence>
<dbReference type="Pfam" id="PF08240">
    <property type="entry name" value="ADH_N"/>
    <property type="match status" value="1"/>
</dbReference>
<dbReference type="Gene3D" id="3.40.50.12780">
    <property type="entry name" value="N-terminal domain of ligase-like"/>
    <property type="match status" value="1"/>
</dbReference>
<dbReference type="PANTHER" id="PTHR43775:SF37">
    <property type="entry name" value="SI:DKEY-61P9.11"/>
    <property type="match status" value="1"/>
</dbReference>
<dbReference type="GO" id="GO:0004312">
    <property type="term" value="F:fatty acid synthase activity"/>
    <property type="evidence" value="ECO:0007669"/>
    <property type="project" value="TreeGrafter"/>
</dbReference>
<dbReference type="InterPro" id="IPR045851">
    <property type="entry name" value="AMP-bd_C_sf"/>
</dbReference>
<dbReference type="Pfam" id="PF00109">
    <property type="entry name" value="ketoacyl-synt"/>
    <property type="match status" value="1"/>
</dbReference>
<dbReference type="InterPro" id="IPR013149">
    <property type="entry name" value="ADH-like_C"/>
</dbReference>
<dbReference type="SUPFAM" id="SSF51735">
    <property type="entry name" value="NAD(P)-binding Rossmann-fold domains"/>
    <property type="match status" value="2"/>
</dbReference>
<dbReference type="SMART" id="SM00822">
    <property type="entry name" value="PKS_KR"/>
    <property type="match status" value="1"/>
</dbReference>
<dbReference type="Gene3D" id="3.40.47.10">
    <property type="match status" value="1"/>
</dbReference>
<dbReference type="InterPro" id="IPR016039">
    <property type="entry name" value="Thiolase-like"/>
</dbReference>
<dbReference type="Gene3D" id="3.90.180.10">
    <property type="entry name" value="Medium-chain alcohol dehydrogenases, catalytic domain"/>
    <property type="match status" value="1"/>
</dbReference>
<dbReference type="InterPro" id="IPR009081">
    <property type="entry name" value="PP-bd_ACP"/>
</dbReference>
<dbReference type="PROSITE" id="PS00606">
    <property type="entry name" value="KS3_1"/>
    <property type="match status" value="1"/>
</dbReference>
<feature type="domain" description="PKS/mFAS DH" evidence="8">
    <location>
        <begin position="1533"/>
        <end position="1807"/>
    </location>
</feature>
<dbReference type="Gene3D" id="3.40.50.1820">
    <property type="entry name" value="alpha/beta hydrolase"/>
    <property type="match status" value="1"/>
</dbReference>
<dbReference type="Gene3D" id="3.40.50.720">
    <property type="entry name" value="NAD(P)-binding Rossmann-like Domain"/>
    <property type="match status" value="2"/>
</dbReference>
<evidence type="ECO:0000313" key="9">
    <source>
        <dbReference type="EMBL" id="CAJ1394120.1"/>
    </source>
</evidence>
<dbReference type="InterPro" id="IPR020806">
    <property type="entry name" value="PKS_PP-bd"/>
</dbReference>
<dbReference type="Proteomes" id="UP001178507">
    <property type="component" value="Unassembled WGS sequence"/>
</dbReference>
<dbReference type="SUPFAM" id="SSF56801">
    <property type="entry name" value="Acetyl-CoA synthetase-like"/>
    <property type="match status" value="1"/>
</dbReference>
<dbReference type="InterPro" id="IPR014030">
    <property type="entry name" value="Ketoacyl_synth_N"/>
</dbReference>
<dbReference type="InterPro" id="IPR049551">
    <property type="entry name" value="PKS_DH_C"/>
</dbReference>
<dbReference type="InterPro" id="IPR042104">
    <property type="entry name" value="PKS_dehydratase_sf"/>
</dbReference>
<dbReference type="SMART" id="SM00825">
    <property type="entry name" value="PKS_KS"/>
    <property type="match status" value="1"/>
</dbReference>
<dbReference type="Pfam" id="PF02801">
    <property type="entry name" value="Ketoacyl-synt_C"/>
    <property type="match status" value="1"/>
</dbReference>
<dbReference type="FunFam" id="3.40.50.720:FF:000209">
    <property type="entry name" value="Polyketide synthase Pks12"/>
    <property type="match status" value="1"/>
</dbReference>
<dbReference type="PROSITE" id="PS52019">
    <property type="entry name" value="PKS_MFAS_DH"/>
    <property type="match status" value="1"/>
</dbReference>
<dbReference type="SUPFAM" id="SSF50129">
    <property type="entry name" value="GroES-like"/>
    <property type="match status" value="1"/>
</dbReference>
<dbReference type="InterPro" id="IPR057326">
    <property type="entry name" value="KR_dom"/>
</dbReference>
<evidence type="ECO:0000259" key="6">
    <source>
        <dbReference type="PROSITE" id="PS50075"/>
    </source>
</evidence>
<dbReference type="InterPro" id="IPR020841">
    <property type="entry name" value="PKS_Beta-ketoAc_synthase_dom"/>
</dbReference>
<dbReference type="SMART" id="SM00823">
    <property type="entry name" value="PKS_PP"/>
    <property type="match status" value="2"/>
</dbReference>
<dbReference type="SUPFAM" id="SSF53901">
    <property type="entry name" value="Thiolase-like"/>
    <property type="match status" value="1"/>
</dbReference>
<dbReference type="Pfam" id="PF00501">
    <property type="entry name" value="AMP-binding"/>
    <property type="match status" value="1"/>
</dbReference>
<dbReference type="InterPro" id="IPR036291">
    <property type="entry name" value="NAD(P)-bd_dom_sf"/>
</dbReference>
<organism evidence="9 10">
    <name type="scientific">Effrenium voratum</name>
    <dbReference type="NCBI Taxonomy" id="2562239"/>
    <lineage>
        <taxon>Eukaryota</taxon>
        <taxon>Sar</taxon>
        <taxon>Alveolata</taxon>
        <taxon>Dinophyceae</taxon>
        <taxon>Suessiales</taxon>
        <taxon>Symbiodiniaceae</taxon>
        <taxon>Effrenium</taxon>
    </lineage>
</organism>
<dbReference type="InterPro" id="IPR049900">
    <property type="entry name" value="PKS_mFAS_DH"/>
</dbReference>
<dbReference type="PROSITE" id="PS52004">
    <property type="entry name" value="KS3_2"/>
    <property type="match status" value="1"/>
</dbReference>
<feature type="region of interest" description="C-terminal hotdog fold" evidence="5">
    <location>
        <begin position="1679"/>
        <end position="1807"/>
    </location>
</feature>
<sequence>MEPMGPTRFKTSSIALEDVRLIVPVAPPDCAGSWPVTVLNESDCPDAVGHVYLCGTIEDVQRQAQRFPDALGCFSDTRVEGVPSCEVLPQLRHGFNAHSWEALLRATCSRHVATIQEKILRHARRRPDKVALVFEDRHWTYQQLCSAACSLRDCLVDAGLRPEKGAIGVRMDASDYSAICHLAVLAGGFAIHILDRGGHGRVSTCATQALITMRGEGLELEDLRVFYLDEIALDSAAPVSSLHVSGDVNDIAFIEYTSGTSGRPKAVATTQWRISHWSCWHQFHFPPGESRDAYNLFWIWYWHIPLTTGSTCVVWPNWQSRDVAKLMKYFEKHRVTRVNCLTPGQISALLAVQETLPKDLQVVFSGGEALPLETCRRWRKKWPQVRLICNYASTECAADVAFAEITEEIASLDMPYAPISSSSNIICWNNELLIQDQELVVTGWNVCSGYLPPTESTSFSPCEDGISNSYRTGDTAEMQNGNVFIMGRKDSGAKIRGFRVDLSGLEALLGRCPAVRASCPMKFNEGLYVVCATDDLDLVKAFAKENYQHAQLIVWVQVQSLPFTKSGKADKKAILTTLEDLQKGPEVEEAFEDDTERRVANAYKEVMGWQIGRDVPFAEAGGHSLFAMRIAKLLDISPADLFKYPSISSLASFLKASAGDTSPALPMELPAPQFQFPAEPLAVLGLACRLPGAASVANFWQALQAGALLTTELRVAPGQIPRKGVVPDLGFDCHFWKCSEQTAALMDTTQRSLLEVTYEAFVGAGLHPHGSRMSVVDAPLRDTAVFVSGGSLSHWPEKLGMDLEESRTLRPDEYFNLEVATDKDYLATSIAYRFDFHGPAEVVQTACSSALVAMSRAVHLLQMGGCGYAVCGGASFSPDAPIAVVNGMIWSPDGVTRPYSEDANGTTNSDGAGVVLLARATNAAQHASHGKILGSATNNDGRRKANFSAPSLEGQVEVVFQALANAGIEGSQLQYVEGHGTGTPLGDPLEVSALTHALGKDGRIHLGSVKGNVGHLNTAAGVPGVLKALLVLKHQTMVPSLHAVRPSTAVDWTRTSLSLAAISEPWKGRFGGVSSFGIGGTNAHVVLEAESGNGLNMREVTWSRSALEAYWPGAAGKVRRVAKPKVEAAEKPKTLEDWFYEACREKAQVSLLQPKMVALLWDGEDEGGPLPQGMPETVLTTWPRALHAARAAGGFLIFLGTSTKEPDVDDESQAELLLNCAVMIKKLAQESKGSLEVAFVLQDTLRYAALVGFLRTALHEHPEIRLRLLLLEGRSSVRLPAQAGEFILTTEGIFEPRLRAVPAPKVASPSRFRRALVTGGLRGLGLRVAKWLAETGRAESLVLMGRHRPEGPNAELLQLLSKQLPTEVCLANVASWKEVQTLPSDCDLVVHCAGTVKDGLLLSLTEDAVTKVLDPKIRGALHLRKKYPHATKVAFSSSSGLFGVPGQSTYAAGNTFVDAVMPSVQWGGWGETGMATDLGIKPQPGENFMSVADGLECFGRILDGALDRKIPYAILDVHWPVFRRQTAVFQADEPLLATIEQALSLAPASLDQRQAWTMLVGPAGCRHQGSLPRLELCQQHWVSGTVVMPGSAFLAISLEAVAQVKSTEMVTLEDIKFTLPLELKTARLLTLTITRAESGGALRFSSRALGAEAQEEVVHCTCSFRAEPWELTQSSLEAPETSPVPDIYDQFAAAGYVYGPDFQGRNFGVQGDFACCELPKAMRGFALDPADLDVAMQLSSLVHPLGMRGAPHQIREVTAKVGSQLAKSHARYTGAESADVHMFNDKGEVVCRVAGLTLASTHAEAHLKSCRTRWEEIAPVPRSCWRVVGEEVKKLCLDDVTESHQEFYEAVAYAVSARTMEDVKRCQTEVRKLVARCRCWLLCVEGEGCRFAEAAAEAALEVGAMAVIGSREQLKAAARDLGMDSKSVLRIIEENGVARLKQRVTQEEQQAPELRALRTEPYIVEIDTSSGTKGAHCRRSERRAPQKGEVEIHTSLWALNFRDVLVALGAIPDTVAGTSLGLGGETYGTVTALGEGVSHLAVGDSVIAIPPDGMGSYLVTDARMVARAPQGMTPEEAVSGTCVYATAWLALHWCGRIQPGERVLIHSAAGGVGLAAVHLCKKVGCEIYATASTEEKKRLLESLGATAFNSRKPKEFEDGILEATKGEGVDVVLNSLSGEAILASFRLLREFGRFLEIGKRDQYENTQLGLGQFLKGISFSAAHFDVLMLKRPEKCAKLLQEVWAEMPGLPRLPSRTFPMSDLQGALNFFAKGVHIGKILVSVEDVAVQPARPSRILRPPADFASQALKAKYGMDEGAGGVHCVPQLADASEELLAPNARMVLTASGAVATMARELCPEATCVWLPRWEPVNSLDEWLKLGGFIRASEEEPIGDLSGWLLSIVEEMAGPIEMDTTFEDAGLDSLSLISLARRLSSNVSKVISVADLMDNPTPRRLLQALSGGPQSQLSRPKAVCLHGFRSNKDALAAQLGPLISAIGGVEWLFVDSPRRATGLAAEHIDAHDAREWWGSGDFETGWQTNYEALSATLPSVRQIGAVGAVGFSQGGGVAALLDCAWKVLLSPVKAPGLQRRSDSCLLAYDPAEEHVEECKHVGEFFTRRQLHAHDAGHGVPRDAHFAKVFRDFVSQQL</sequence>
<dbReference type="InterPro" id="IPR000873">
    <property type="entry name" value="AMP-dep_synth/lig_dom"/>
</dbReference>
<evidence type="ECO:0000256" key="1">
    <source>
        <dbReference type="ARBA" id="ARBA00022450"/>
    </source>
</evidence>
<dbReference type="CDD" id="cd05195">
    <property type="entry name" value="enoyl_red"/>
    <property type="match status" value="1"/>
</dbReference>
<name>A0AA36IUG5_9DINO</name>
<keyword evidence="2" id="KW-0597">Phosphoprotein</keyword>
<dbReference type="Gene3D" id="3.30.300.30">
    <property type="match status" value="1"/>
</dbReference>
<dbReference type="Pfam" id="PF03959">
    <property type="entry name" value="FSH1"/>
    <property type="match status" value="1"/>
</dbReference>
<dbReference type="InterPro" id="IPR050091">
    <property type="entry name" value="PKS_NRPS_Biosynth_Enz"/>
</dbReference>
<evidence type="ECO:0000256" key="4">
    <source>
        <dbReference type="ARBA" id="ARBA00023268"/>
    </source>
</evidence>
<dbReference type="GO" id="GO:0016491">
    <property type="term" value="F:oxidoreductase activity"/>
    <property type="evidence" value="ECO:0007669"/>
    <property type="project" value="InterPro"/>
</dbReference>
<comment type="caution">
    <text evidence="9">The sequence shown here is derived from an EMBL/GenBank/DDBJ whole genome shotgun (WGS) entry which is preliminary data.</text>
</comment>
<dbReference type="Gene3D" id="3.10.129.110">
    <property type="entry name" value="Polyketide synthase dehydratase"/>
    <property type="match status" value="1"/>
</dbReference>
<evidence type="ECO:0000256" key="2">
    <source>
        <dbReference type="ARBA" id="ARBA00022553"/>
    </source>
</evidence>
<dbReference type="GO" id="GO:0004315">
    <property type="term" value="F:3-oxoacyl-[acyl-carrier-protein] synthase activity"/>
    <property type="evidence" value="ECO:0007669"/>
    <property type="project" value="InterPro"/>
</dbReference>
<keyword evidence="10" id="KW-1185">Reference proteome</keyword>
<dbReference type="SMART" id="SM00829">
    <property type="entry name" value="PKS_ER"/>
    <property type="match status" value="1"/>
</dbReference>
<dbReference type="InterPro" id="IPR005645">
    <property type="entry name" value="FSH-like_dom"/>
</dbReference>
<protein>
    <submittedName>
        <fullName evidence="9">Uncharacterized protein</fullName>
    </submittedName>
</protein>
<dbReference type="InterPro" id="IPR049552">
    <property type="entry name" value="PKS_DH_N"/>
</dbReference>
<dbReference type="GO" id="GO:0044550">
    <property type="term" value="P:secondary metabolite biosynthetic process"/>
    <property type="evidence" value="ECO:0007669"/>
    <property type="project" value="UniProtKB-ARBA"/>
</dbReference>
<dbReference type="InterPro" id="IPR011032">
    <property type="entry name" value="GroES-like_sf"/>
</dbReference>
<dbReference type="InterPro" id="IPR029058">
    <property type="entry name" value="AB_hydrolase_fold"/>
</dbReference>
<feature type="domain" description="Carrier" evidence="6">
    <location>
        <begin position="2385"/>
        <end position="2462"/>
    </location>
</feature>
<dbReference type="Pfam" id="PF21089">
    <property type="entry name" value="PKS_DH_N"/>
    <property type="match status" value="1"/>
</dbReference>
<dbReference type="Pfam" id="PF00107">
    <property type="entry name" value="ADH_zinc_N"/>
    <property type="match status" value="1"/>
</dbReference>
<keyword evidence="1" id="KW-0596">Phosphopantetheine</keyword>
<dbReference type="CDD" id="cd00833">
    <property type="entry name" value="PKS"/>
    <property type="match status" value="1"/>
</dbReference>
<keyword evidence="4" id="KW-0511">Multifunctional enzyme</keyword>
<dbReference type="EMBL" id="CAUJNA010002757">
    <property type="protein sequence ID" value="CAJ1394120.1"/>
    <property type="molecule type" value="Genomic_DNA"/>
</dbReference>
<dbReference type="InterPro" id="IPR018201">
    <property type="entry name" value="Ketoacyl_synth_AS"/>
</dbReference>
<dbReference type="SUPFAM" id="SSF53474">
    <property type="entry name" value="alpha/beta-Hydrolases"/>
    <property type="match status" value="1"/>
</dbReference>
<feature type="region of interest" description="N-terminal hotdog fold" evidence="5">
    <location>
        <begin position="1533"/>
        <end position="1664"/>
    </location>
</feature>
<evidence type="ECO:0000256" key="3">
    <source>
        <dbReference type="ARBA" id="ARBA00022679"/>
    </source>
</evidence>
<dbReference type="GO" id="GO:0031177">
    <property type="term" value="F:phosphopantetheine binding"/>
    <property type="evidence" value="ECO:0007669"/>
    <property type="project" value="InterPro"/>
</dbReference>
<evidence type="ECO:0000256" key="5">
    <source>
        <dbReference type="PROSITE-ProRule" id="PRU01363"/>
    </source>
</evidence>
<dbReference type="InterPro" id="IPR036736">
    <property type="entry name" value="ACP-like_sf"/>
</dbReference>